<accession>A0A835LQJ3</accession>
<evidence type="ECO:0000256" key="3">
    <source>
        <dbReference type="ARBA" id="ARBA00022496"/>
    </source>
</evidence>
<evidence type="ECO:0000256" key="9">
    <source>
        <dbReference type="RuleBase" id="RU369115"/>
    </source>
</evidence>
<protein>
    <recommendedName>
        <fullName evidence="9">Vacuolar iron transporter</fullName>
    </recommendedName>
</protein>
<proteinExistence type="inferred from homology"/>
<evidence type="ECO:0000256" key="7">
    <source>
        <dbReference type="ARBA" id="ARBA00023136"/>
    </source>
</evidence>
<gene>
    <name evidence="10" type="ORF">IFM89_017377</name>
</gene>
<dbReference type="GO" id="GO:0005381">
    <property type="term" value="F:iron ion transmembrane transporter activity"/>
    <property type="evidence" value="ECO:0007669"/>
    <property type="project" value="UniProtKB-UniRule"/>
</dbReference>
<evidence type="ECO:0000256" key="1">
    <source>
        <dbReference type="ARBA" id="ARBA00004128"/>
    </source>
</evidence>
<comment type="caution">
    <text evidence="9">Lacks conserved residue(s) required for the propagation of feature annotation.</text>
</comment>
<dbReference type="GO" id="GO:0005384">
    <property type="term" value="F:manganese ion transmembrane transporter activity"/>
    <property type="evidence" value="ECO:0007669"/>
    <property type="project" value="InterPro"/>
</dbReference>
<dbReference type="Proteomes" id="UP000631114">
    <property type="component" value="Unassembled WGS sequence"/>
</dbReference>
<comment type="catalytic activity">
    <reaction evidence="8">
        <text>Fe(2+)(in) = Fe(2+)(out)</text>
        <dbReference type="Rhea" id="RHEA:28486"/>
        <dbReference type="ChEBI" id="CHEBI:29033"/>
    </reaction>
    <physiologicalReaction direction="left-to-right" evidence="8">
        <dbReference type="Rhea" id="RHEA:28487"/>
    </physiologicalReaction>
</comment>
<dbReference type="GO" id="GO:0140315">
    <property type="term" value="F:iron ion sequestering activity"/>
    <property type="evidence" value="ECO:0007669"/>
    <property type="project" value="UniProtKB-UniRule"/>
</dbReference>
<evidence type="ECO:0000256" key="4">
    <source>
        <dbReference type="ARBA" id="ARBA00022554"/>
    </source>
</evidence>
<sequence>MLGVVAASKDRWDMILVGVVAAVVAGACSMAVGEYMSLATQRDIEGVGQTKNYDPHLFGQESIQPEFIPSPTNQMNTNSMLVLLTYWRLQQRKTKAKKQLAKRGSVYARSPGKLPTMRGMLPVMELLYMSPKRSPLMRVISEEERAVTTDNDYETLPNPMKVACASGLAFLCGSL</sequence>
<keyword evidence="7 9" id="KW-0472">Membrane</keyword>
<dbReference type="EMBL" id="JADFTS010000006">
    <property type="protein sequence ID" value="KAF9601192.1"/>
    <property type="molecule type" value="Genomic_DNA"/>
</dbReference>
<comment type="subcellular location">
    <subcellularLocation>
        <location evidence="1 9">Vacuole membrane</location>
        <topology evidence="1 9">Multi-pass membrane protein</topology>
    </subcellularLocation>
</comment>
<dbReference type="GO" id="GO:0005774">
    <property type="term" value="C:vacuolar membrane"/>
    <property type="evidence" value="ECO:0007669"/>
    <property type="project" value="UniProtKB-SubCell"/>
</dbReference>
<organism evidence="10 11">
    <name type="scientific">Coptis chinensis</name>
    <dbReference type="NCBI Taxonomy" id="261450"/>
    <lineage>
        <taxon>Eukaryota</taxon>
        <taxon>Viridiplantae</taxon>
        <taxon>Streptophyta</taxon>
        <taxon>Embryophyta</taxon>
        <taxon>Tracheophyta</taxon>
        <taxon>Spermatophyta</taxon>
        <taxon>Magnoliopsida</taxon>
        <taxon>Ranunculales</taxon>
        <taxon>Ranunculaceae</taxon>
        <taxon>Coptidoideae</taxon>
        <taxon>Coptis</taxon>
    </lineage>
</organism>
<keyword evidence="6 9" id="KW-1133">Transmembrane helix</keyword>
<keyword evidence="5 9" id="KW-0812">Transmembrane</keyword>
<dbReference type="PANTHER" id="PTHR31851">
    <property type="entry name" value="FE(2+)/MN(2+) TRANSPORTER PCL1"/>
    <property type="match status" value="1"/>
</dbReference>
<dbReference type="OrthoDB" id="73465at2759"/>
<evidence type="ECO:0000256" key="8">
    <source>
        <dbReference type="ARBA" id="ARBA00044464"/>
    </source>
</evidence>
<keyword evidence="3" id="KW-0408">Iron</keyword>
<comment type="function">
    <text evidence="9">Vacuolar Fe(2+) uptake transporter.</text>
</comment>
<name>A0A835LQJ3_9MAGN</name>
<dbReference type="GO" id="GO:0030026">
    <property type="term" value="P:intracellular manganese ion homeostasis"/>
    <property type="evidence" value="ECO:0007669"/>
    <property type="project" value="InterPro"/>
</dbReference>
<keyword evidence="4 9" id="KW-0926">Vacuole</keyword>
<feature type="transmembrane region" description="Helical" evidence="9">
    <location>
        <begin position="12"/>
        <end position="32"/>
    </location>
</feature>
<keyword evidence="9" id="KW-0813">Transport</keyword>
<keyword evidence="11" id="KW-1185">Reference proteome</keyword>
<comment type="caution">
    <text evidence="10">The sequence shown here is derived from an EMBL/GenBank/DDBJ whole genome shotgun (WGS) entry which is preliminary data.</text>
</comment>
<evidence type="ECO:0000256" key="5">
    <source>
        <dbReference type="ARBA" id="ARBA00022692"/>
    </source>
</evidence>
<dbReference type="Pfam" id="PF01988">
    <property type="entry name" value="VIT1"/>
    <property type="match status" value="1"/>
</dbReference>
<reference evidence="10 11" key="1">
    <citation type="submission" date="2020-10" db="EMBL/GenBank/DDBJ databases">
        <title>The Coptis chinensis genome and diversification of protoberbering-type alkaloids.</title>
        <authorList>
            <person name="Wang B."/>
            <person name="Shu S."/>
            <person name="Song C."/>
            <person name="Liu Y."/>
        </authorList>
    </citation>
    <scope>NUCLEOTIDE SEQUENCE [LARGE SCALE GENOMIC DNA]</scope>
    <source>
        <strain evidence="10">HL-2020</strain>
        <tissue evidence="10">Leaf</tissue>
    </source>
</reference>
<keyword evidence="3" id="KW-0410">Iron transport</keyword>
<evidence type="ECO:0000256" key="2">
    <source>
        <dbReference type="ARBA" id="ARBA00007049"/>
    </source>
</evidence>
<comment type="similarity">
    <text evidence="2 9">Belongs to the CCC1 family.</text>
</comment>
<dbReference type="AlphaFoldDB" id="A0A835LQJ3"/>
<evidence type="ECO:0000256" key="6">
    <source>
        <dbReference type="ARBA" id="ARBA00022989"/>
    </source>
</evidence>
<evidence type="ECO:0000313" key="10">
    <source>
        <dbReference type="EMBL" id="KAF9601192.1"/>
    </source>
</evidence>
<dbReference type="InterPro" id="IPR008217">
    <property type="entry name" value="Ccc1_fam"/>
</dbReference>
<keyword evidence="9" id="KW-0406">Ion transport</keyword>
<evidence type="ECO:0000313" key="11">
    <source>
        <dbReference type="Proteomes" id="UP000631114"/>
    </source>
</evidence>